<protein>
    <submittedName>
        <fullName evidence="2">Membrane protein</fullName>
    </submittedName>
</protein>
<evidence type="ECO:0000256" key="1">
    <source>
        <dbReference type="SAM" id="MobiDB-lite"/>
    </source>
</evidence>
<proteinExistence type="predicted"/>
<keyword evidence="3" id="KW-1185">Reference proteome</keyword>
<sequence>MMVSIVIYMKYNLKAVKSKERQEKSKERQEKKRVTRKKQ</sequence>
<evidence type="ECO:0000313" key="3">
    <source>
        <dbReference type="Proteomes" id="UP000774000"/>
    </source>
</evidence>
<feature type="region of interest" description="Disordered" evidence="1">
    <location>
        <begin position="17"/>
        <end position="39"/>
    </location>
</feature>
<dbReference type="EMBL" id="JAFBDQ010000008">
    <property type="protein sequence ID" value="MBM7556974.1"/>
    <property type="molecule type" value="Genomic_DNA"/>
</dbReference>
<accession>A0A939BR35</accession>
<dbReference type="AlphaFoldDB" id="A0A939BR35"/>
<comment type="caution">
    <text evidence="2">The sequence shown here is derived from an EMBL/GenBank/DDBJ whole genome shotgun (WGS) entry which is preliminary data.</text>
</comment>
<dbReference type="Proteomes" id="UP000774000">
    <property type="component" value="Unassembled WGS sequence"/>
</dbReference>
<name>A0A939BR35_9FIRM</name>
<feature type="compositionally biased region" description="Basic and acidic residues" evidence="1">
    <location>
        <begin position="17"/>
        <end position="32"/>
    </location>
</feature>
<gene>
    <name evidence="2" type="ORF">JOC47_001828</name>
</gene>
<evidence type="ECO:0000313" key="2">
    <source>
        <dbReference type="EMBL" id="MBM7556974.1"/>
    </source>
</evidence>
<organism evidence="2 3">
    <name type="scientific">Halanaerobacter jeridensis</name>
    <dbReference type="NCBI Taxonomy" id="706427"/>
    <lineage>
        <taxon>Bacteria</taxon>
        <taxon>Bacillati</taxon>
        <taxon>Bacillota</taxon>
        <taxon>Clostridia</taxon>
        <taxon>Halanaerobiales</taxon>
        <taxon>Halobacteroidaceae</taxon>
        <taxon>Halanaerobacter</taxon>
    </lineage>
</organism>
<reference evidence="2" key="1">
    <citation type="submission" date="2021-01" db="EMBL/GenBank/DDBJ databases">
        <title>Genomic Encyclopedia of Type Strains, Phase IV (KMG-IV): sequencing the most valuable type-strain genomes for metagenomic binning, comparative biology and taxonomic classification.</title>
        <authorList>
            <person name="Goeker M."/>
        </authorList>
    </citation>
    <scope>NUCLEOTIDE SEQUENCE</scope>
    <source>
        <strain evidence="2">DSM 23230</strain>
    </source>
</reference>